<dbReference type="GO" id="GO:0070626">
    <property type="term" value="F:(S)-2-(5-amino-1-(5-phospho-D-ribosyl)imidazole-4-carboxamido) succinate lyase (fumarate-forming) activity"/>
    <property type="evidence" value="ECO:0007669"/>
    <property type="project" value="TreeGrafter"/>
</dbReference>
<dbReference type="InterPro" id="IPR000362">
    <property type="entry name" value="Fumarate_lyase_fam"/>
</dbReference>
<keyword evidence="1 3" id="KW-0456">Lyase</keyword>
<dbReference type="AlphaFoldDB" id="A0A6N7Z007"/>
<dbReference type="EMBL" id="WMBA01000050">
    <property type="protein sequence ID" value="MTD57562.1"/>
    <property type="molecule type" value="Genomic_DNA"/>
</dbReference>
<dbReference type="PANTHER" id="PTHR43172">
    <property type="entry name" value="ADENYLOSUCCINATE LYASE"/>
    <property type="match status" value="1"/>
</dbReference>
<evidence type="ECO:0000259" key="2">
    <source>
        <dbReference type="SMART" id="SM00998"/>
    </source>
</evidence>
<dbReference type="Pfam" id="PF00206">
    <property type="entry name" value="Lyase_1"/>
    <property type="match status" value="1"/>
</dbReference>
<proteinExistence type="predicted"/>
<dbReference type="RefSeq" id="WP_154759683.1">
    <property type="nucleotide sequence ID" value="NZ_WMBA01000050.1"/>
</dbReference>
<dbReference type="OrthoDB" id="9768878at2"/>
<protein>
    <submittedName>
        <fullName evidence="3">Adenylosuccinate lyase family protein</fullName>
    </submittedName>
</protein>
<dbReference type="PRINTS" id="PR00149">
    <property type="entry name" value="FUMRATELYASE"/>
</dbReference>
<reference evidence="3 4" key="1">
    <citation type="submission" date="2019-11" db="EMBL/GenBank/DDBJ databases">
        <title>Draft genome of Amycolatopsis RM579.</title>
        <authorList>
            <person name="Duangmal K."/>
            <person name="Mingma R."/>
        </authorList>
    </citation>
    <scope>NUCLEOTIDE SEQUENCE [LARGE SCALE GENOMIC DNA]</scope>
    <source>
        <strain evidence="3 4">RM579</strain>
    </source>
</reference>
<dbReference type="SUPFAM" id="SSF48557">
    <property type="entry name" value="L-aspartase-like"/>
    <property type="match status" value="1"/>
</dbReference>
<dbReference type="Gene3D" id="1.10.40.30">
    <property type="entry name" value="Fumarase/aspartase (C-terminal domain)"/>
    <property type="match status" value="1"/>
</dbReference>
<comment type="caution">
    <text evidence="3">The sequence shown here is derived from an EMBL/GenBank/DDBJ whole genome shotgun (WGS) entry which is preliminary data.</text>
</comment>
<dbReference type="CDD" id="cd01597">
    <property type="entry name" value="pCLME"/>
    <property type="match status" value="1"/>
</dbReference>
<dbReference type="PROSITE" id="PS00163">
    <property type="entry name" value="FUMARATE_LYASES"/>
    <property type="match status" value="1"/>
</dbReference>
<dbReference type="Pfam" id="PF10397">
    <property type="entry name" value="ADSL_C"/>
    <property type="match status" value="1"/>
</dbReference>
<dbReference type="InterPro" id="IPR022761">
    <property type="entry name" value="Fumarate_lyase_N"/>
</dbReference>
<dbReference type="GO" id="GO:0044208">
    <property type="term" value="P:'de novo' AMP biosynthetic process"/>
    <property type="evidence" value="ECO:0007669"/>
    <property type="project" value="TreeGrafter"/>
</dbReference>
<dbReference type="GO" id="GO:0005829">
    <property type="term" value="C:cytosol"/>
    <property type="evidence" value="ECO:0007669"/>
    <property type="project" value="TreeGrafter"/>
</dbReference>
<keyword evidence="4" id="KW-1185">Reference proteome</keyword>
<evidence type="ECO:0000256" key="1">
    <source>
        <dbReference type="ARBA" id="ARBA00023239"/>
    </source>
</evidence>
<dbReference type="PANTHER" id="PTHR43172:SF1">
    <property type="entry name" value="ADENYLOSUCCINATE LYASE"/>
    <property type="match status" value="1"/>
</dbReference>
<dbReference type="InterPro" id="IPR008948">
    <property type="entry name" value="L-Aspartase-like"/>
</dbReference>
<feature type="domain" description="Adenylosuccinate lyase C-terminal" evidence="2">
    <location>
        <begin position="362"/>
        <end position="440"/>
    </location>
</feature>
<evidence type="ECO:0000313" key="4">
    <source>
        <dbReference type="Proteomes" id="UP000440096"/>
    </source>
</evidence>
<dbReference type="Gene3D" id="1.20.200.10">
    <property type="entry name" value="Fumarase/aspartase (Central domain)"/>
    <property type="match status" value="1"/>
</dbReference>
<dbReference type="InterPro" id="IPR019468">
    <property type="entry name" value="AdenyloSucc_lyase_C"/>
</dbReference>
<organism evidence="3 4">
    <name type="scientific">Amycolatopsis pithecellobii</name>
    <dbReference type="NCBI Taxonomy" id="664692"/>
    <lineage>
        <taxon>Bacteria</taxon>
        <taxon>Bacillati</taxon>
        <taxon>Actinomycetota</taxon>
        <taxon>Actinomycetes</taxon>
        <taxon>Pseudonocardiales</taxon>
        <taxon>Pseudonocardiaceae</taxon>
        <taxon>Amycolatopsis</taxon>
    </lineage>
</organism>
<accession>A0A6N7Z007</accession>
<dbReference type="Proteomes" id="UP000440096">
    <property type="component" value="Unassembled WGS sequence"/>
</dbReference>
<evidence type="ECO:0000313" key="3">
    <source>
        <dbReference type="EMBL" id="MTD57562.1"/>
    </source>
</evidence>
<name>A0A6N7Z007_9PSEU</name>
<sequence>MRTSTRFTDGRVPEPGISPLFERENRWQRWLDVEAALALTEAELGVIPGESATVIARAAQLSNFDLARVQHDMAVTSHPLMPLITQLSEVAGEPHGGWVHWGVTTQNVTQTGDVLLVRQAHSLLRTWLGRALRAAAGLAERGAEVVMAGRTHGQHAVPITFGFKVATWIDDLIRHVDRFAQAEDRLFVALVGGAVGNFASFGSLGPRIQQGVADRLDLRPADVPARTMADPFAEYVCLLAMLAATGGRIGREISTLMKTELGEVREPAPRETIGSSTMPHKVNPQLCQDITALSAQIRTLVPLALEAVLHEHEADGACQSMMDNAMTQAIMLTGDLLTRLVLVLSGLELDETRMRTNLDLTGGLITSEAVMLSLGTSVGRQNSHEIVHNAASAARNGTSFADALAKDPRVSENLSSSDLADLADPSSYIGLSTAISLESADRARKAADAIDSAALPHP</sequence>
<gene>
    <name evidence="3" type="ORF">GKO32_26835</name>
</gene>
<dbReference type="PRINTS" id="PR00145">
    <property type="entry name" value="ARGSUCLYASE"/>
</dbReference>
<dbReference type="InterPro" id="IPR020557">
    <property type="entry name" value="Fumarate_lyase_CS"/>
</dbReference>
<dbReference type="SMART" id="SM00998">
    <property type="entry name" value="ADSL_C"/>
    <property type="match status" value="1"/>
</dbReference>
<dbReference type="GO" id="GO:0004018">
    <property type="term" value="F:N6-(1,2-dicarboxyethyl)AMP AMP-lyase (fumarate-forming) activity"/>
    <property type="evidence" value="ECO:0007669"/>
    <property type="project" value="TreeGrafter"/>
</dbReference>